<evidence type="ECO:0000313" key="1">
    <source>
        <dbReference type="EMBL" id="KAK3681575.1"/>
    </source>
</evidence>
<evidence type="ECO:0000313" key="2">
    <source>
        <dbReference type="Proteomes" id="UP001270362"/>
    </source>
</evidence>
<comment type="caution">
    <text evidence="1">The sequence shown here is derived from an EMBL/GenBank/DDBJ whole genome shotgun (WGS) entry which is preliminary data.</text>
</comment>
<gene>
    <name evidence="1" type="ORF">B0T22DRAFT_472488</name>
</gene>
<dbReference type="Proteomes" id="UP001270362">
    <property type="component" value="Unassembled WGS sequence"/>
</dbReference>
<reference evidence="1" key="2">
    <citation type="submission" date="2023-06" db="EMBL/GenBank/DDBJ databases">
        <authorList>
            <consortium name="Lawrence Berkeley National Laboratory"/>
            <person name="Haridas S."/>
            <person name="Hensen N."/>
            <person name="Bonometti L."/>
            <person name="Westerberg I."/>
            <person name="Brannstrom I.O."/>
            <person name="Guillou S."/>
            <person name="Cros-Aarteil S."/>
            <person name="Calhoun S."/>
            <person name="Kuo A."/>
            <person name="Mondo S."/>
            <person name="Pangilinan J."/>
            <person name="Riley R."/>
            <person name="Labutti K."/>
            <person name="Andreopoulos B."/>
            <person name="Lipzen A."/>
            <person name="Chen C."/>
            <person name="Yanf M."/>
            <person name="Daum C."/>
            <person name="Ng V."/>
            <person name="Clum A."/>
            <person name="Steindorff A."/>
            <person name="Ohm R."/>
            <person name="Martin F."/>
            <person name="Silar P."/>
            <person name="Natvig D."/>
            <person name="Lalanne C."/>
            <person name="Gautier V."/>
            <person name="Ament-Velasquez S.L."/>
            <person name="Kruys A."/>
            <person name="Hutchinson M.I."/>
            <person name="Powell A.J."/>
            <person name="Barry K."/>
            <person name="Miller A.N."/>
            <person name="Grigoriev I.V."/>
            <person name="Debuchy R."/>
            <person name="Gladieux P."/>
            <person name="Thoren M.H."/>
            <person name="Johannesson H."/>
        </authorList>
    </citation>
    <scope>NUCLEOTIDE SEQUENCE</scope>
    <source>
        <strain evidence="1">CBS 314.62</strain>
    </source>
</reference>
<sequence>MPGSFYIDEDVWPGLWTIPSLSIRREHGLVHSLYPTPVGILDGNNNPVDWALPTLFPRGYDGLDEVGNTWLWLENICMAGDHAMFLRMAAREDGQRFLRSPFTCQWLIVTALWNGHRALAREIICLKTGVPGVCMRVFPFQGRNLHLNFFEMFMESLVEVPEGHGLSMSPAIWAALVRTGWVVARSGLVAMSRRNENHPEGADLSNALLEAGVDPRFDGVCRRSKL</sequence>
<organism evidence="1 2">
    <name type="scientific">Podospora appendiculata</name>
    <dbReference type="NCBI Taxonomy" id="314037"/>
    <lineage>
        <taxon>Eukaryota</taxon>
        <taxon>Fungi</taxon>
        <taxon>Dikarya</taxon>
        <taxon>Ascomycota</taxon>
        <taxon>Pezizomycotina</taxon>
        <taxon>Sordariomycetes</taxon>
        <taxon>Sordariomycetidae</taxon>
        <taxon>Sordariales</taxon>
        <taxon>Podosporaceae</taxon>
        <taxon>Podospora</taxon>
    </lineage>
</organism>
<dbReference type="EMBL" id="JAULSO010000006">
    <property type="protein sequence ID" value="KAK3681575.1"/>
    <property type="molecule type" value="Genomic_DNA"/>
</dbReference>
<protein>
    <submittedName>
        <fullName evidence="1">Uncharacterized protein</fullName>
    </submittedName>
</protein>
<dbReference type="AlphaFoldDB" id="A0AAE0WZG9"/>
<name>A0AAE0WZG9_9PEZI</name>
<accession>A0AAE0WZG9</accession>
<keyword evidence="2" id="KW-1185">Reference proteome</keyword>
<reference evidence="1" key="1">
    <citation type="journal article" date="2023" name="Mol. Phylogenet. Evol.">
        <title>Genome-scale phylogeny and comparative genomics of the fungal order Sordariales.</title>
        <authorList>
            <person name="Hensen N."/>
            <person name="Bonometti L."/>
            <person name="Westerberg I."/>
            <person name="Brannstrom I.O."/>
            <person name="Guillou S."/>
            <person name="Cros-Aarteil S."/>
            <person name="Calhoun S."/>
            <person name="Haridas S."/>
            <person name="Kuo A."/>
            <person name="Mondo S."/>
            <person name="Pangilinan J."/>
            <person name="Riley R."/>
            <person name="LaButti K."/>
            <person name="Andreopoulos B."/>
            <person name="Lipzen A."/>
            <person name="Chen C."/>
            <person name="Yan M."/>
            <person name="Daum C."/>
            <person name="Ng V."/>
            <person name="Clum A."/>
            <person name="Steindorff A."/>
            <person name="Ohm R.A."/>
            <person name="Martin F."/>
            <person name="Silar P."/>
            <person name="Natvig D.O."/>
            <person name="Lalanne C."/>
            <person name="Gautier V."/>
            <person name="Ament-Velasquez S.L."/>
            <person name="Kruys A."/>
            <person name="Hutchinson M.I."/>
            <person name="Powell A.J."/>
            <person name="Barry K."/>
            <person name="Miller A.N."/>
            <person name="Grigoriev I.V."/>
            <person name="Debuchy R."/>
            <person name="Gladieux P."/>
            <person name="Hiltunen Thoren M."/>
            <person name="Johannesson H."/>
        </authorList>
    </citation>
    <scope>NUCLEOTIDE SEQUENCE</scope>
    <source>
        <strain evidence="1">CBS 314.62</strain>
    </source>
</reference>
<proteinExistence type="predicted"/>